<name>A0A099TXF6_9HELI</name>
<evidence type="ECO:0000313" key="4">
    <source>
        <dbReference type="Proteomes" id="UP000029922"/>
    </source>
</evidence>
<feature type="transmembrane region" description="Helical" evidence="1">
    <location>
        <begin position="82"/>
        <end position="100"/>
    </location>
</feature>
<organism evidence="2 5">
    <name type="scientific">Helicobacter muridarum</name>
    <dbReference type="NCBI Taxonomy" id="216"/>
    <lineage>
        <taxon>Bacteria</taxon>
        <taxon>Pseudomonadati</taxon>
        <taxon>Campylobacterota</taxon>
        <taxon>Epsilonproteobacteria</taxon>
        <taxon>Campylobacterales</taxon>
        <taxon>Helicobacteraceae</taxon>
        <taxon>Helicobacter</taxon>
    </lineage>
</organism>
<feature type="transmembrane region" description="Helical" evidence="1">
    <location>
        <begin position="106"/>
        <end position="132"/>
    </location>
</feature>
<evidence type="ECO:0000313" key="2">
    <source>
        <dbReference type="EMBL" id="STQ86938.1"/>
    </source>
</evidence>
<keyword evidence="1" id="KW-0472">Membrane</keyword>
<feature type="transmembrane region" description="Helical" evidence="1">
    <location>
        <begin position="51"/>
        <end position="70"/>
    </location>
</feature>
<dbReference type="Proteomes" id="UP000255139">
    <property type="component" value="Unassembled WGS sequence"/>
</dbReference>
<gene>
    <name evidence="3" type="ORF">LS73_006620</name>
    <name evidence="2" type="ORF">NCTC12714_01749</name>
</gene>
<dbReference type="RefSeq" id="WP_034557989.1">
    <property type="nucleotide sequence ID" value="NZ_FZML01000011.1"/>
</dbReference>
<reference evidence="3 4" key="1">
    <citation type="journal article" date="2014" name="Genome Announc.">
        <title>Draft genome sequences of eight enterohepatic helicobacter species isolated from both laboratory and wild rodents.</title>
        <authorList>
            <person name="Sheh A."/>
            <person name="Shen Z."/>
            <person name="Fox J.G."/>
        </authorList>
    </citation>
    <scope>NUCLEOTIDE SEQUENCE [LARGE SCALE GENOMIC DNA]</scope>
    <source>
        <strain evidence="3 4">ST1</strain>
    </source>
</reference>
<evidence type="ECO:0000256" key="1">
    <source>
        <dbReference type="SAM" id="Phobius"/>
    </source>
</evidence>
<keyword evidence="1" id="KW-0812">Transmembrane</keyword>
<accession>A0A099TXF6</accession>
<evidence type="ECO:0000313" key="5">
    <source>
        <dbReference type="Proteomes" id="UP000255139"/>
    </source>
</evidence>
<proteinExistence type="predicted"/>
<protein>
    <submittedName>
        <fullName evidence="2">Uncharacterized protein</fullName>
    </submittedName>
</protein>
<keyword evidence="5" id="KW-1185">Reference proteome</keyword>
<dbReference type="Proteomes" id="UP000029922">
    <property type="component" value="Unassembled WGS sequence"/>
</dbReference>
<reference evidence="2 5" key="2">
    <citation type="submission" date="2018-06" db="EMBL/GenBank/DDBJ databases">
        <authorList>
            <consortium name="Pathogen Informatics"/>
            <person name="Doyle S."/>
        </authorList>
    </citation>
    <scope>NUCLEOTIDE SEQUENCE [LARGE SCALE GENOMIC DNA]</scope>
    <source>
        <strain evidence="2 5">NCTC12714</strain>
    </source>
</reference>
<dbReference type="EMBL" id="JRPD02000014">
    <property type="protein sequence ID" value="TLD99853.1"/>
    <property type="molecule type" value="Genomic_DNA"/>
</dbReference>
<dbReference type="EMBL" id="UGJE01000002">
    <property type="protein sequence ID" value="STQ86938.1"/>
    <property type="molecule type" value="Genomic_DNA"/>
</dbReference>
<keyword evidence="1" id="KW-1133">Transmembrane helix</keyword>
<sequence>MIASLIMLHLYNKIPPESIPFIKDKLHKLDKLGLAKTILRMPLLRMYNVEIVFWVGGVLLGILGVGRFMVGDKLIGSLKITLIIISLLSIIASIIVNKFTEYEFSFVLVIIGYTMITIATIWWIIDIFLISARARRKNLNKLLMAFQIK</sequence>
<dbReference type="AlphaFoldDB" id="A0A099TXF6"/>
<evidence type="ECO:0000313" key="3">
    <source>
        <dbReference type="EMBL" id="TLD99853.1"/>
    </source>
</evidence>